<organism evidence="4 5">
    <name type="scientific">Kibdelosporangium aridum</name>
    <dbReference type="NCBI Taxonomy" id="2030"/>
    <lineage>
        <taxon>Bacteria</taxon>
        <taxon>Bacillati</taxon>
        <taxon>Actinomycetota</taxon>
        <taxon>Actinomycetes</taxon>
        <taxon>Pseudonocardiales</taxon>
        <taxon>Pseudonocardiaceae</taxon>
        <taxon>Kibdelosporangium</taxon>
    </lineage>
</organism>
<proteinExistence type="predicted"/>
<dbReference type="InterPro" id="IPR050109">
    <property type="entry name" value="HTH-type_TetR-like_transc_reg"/>
</dbReference>
<protein>
    <submittedName>
        <fullName evidence="4">TetR/AcrR family transcriptional regulator</fullName>
    </submittedName>
</protein>
<accession>A0A428Z475</accession>
<dbReference type="InterPro" id="IPR001647">
    <property type="entry name" value="HTH_TetR"/>
</dbReference>
<dbReference type="Proteomes" id="UP000287547">
    <property type="component" value="Unassembled WGS sequence"/>
</dbReference>
<feature type="DNA-binding region" description="H-T-H motif" evidence="2">
    <location>
        <begin position="26"/>
        <end position="45"/>
    </location>
</feature>
<dbReference type="GO" id="GO:0000976">
    <property type="term" value="F:transcription cis-regulatory region binding"/>
    <property type="evidence" value="ECO:0007669"/>
    <property type="project" value="TreeGrafter"/>
</dbReference>
<dbReference type="InterPro" id="IPR009057">
    <property type="entry name" value="Homeodomain-like_sf"/>
</dbReference>
<dbReference type="AlphaFoldDB" id="A0A428Z475"/>
<evidence type="ECO:0000256" key="2">
    <source>
        <dbReference type="PROSITE-ProRule" id="PRU00335"/>
    </source>
</evidence>
<gene>
    <name evidence="4" type="ORF">DMH04_27885</name>
</gene>
<comment type="caution">
    <text evidence="4">The sequence shown here is derived from an EMBL/GenBank/DDBJ whole genome shotgun (WGS) entry which is preliminary data.</text>
</comment>
<reference evidence="4 5" key="1">
    <citation type="submission" date="2018-05" db="EMBL/GenBank/DDBJ databases">
        <title>Evolution of GPA BGCs.</title>
        <authorList>
            <person name="Waglechner N."/>
            <person name="Wright G.D."/>
        </authorList>
    </citation>
    <scope>NUCLEOTIDE SEQUENCE [LARGE SCALE GENOMIC DNA]</scope>
    <source>
        <strain evidence="4 5">A82846</strain>
    </source>
</reference>
<dbReference type="SUPFAM" id="SSF46689">
    <property type="entry name" value="Homeodomain-like"/>
    <property type="match status" value="1"/>
</dbReference>
<dbReference type="RefSeq" id="WP_037250890.1">
    <property type="nucleotide sequence ID" value="NZ_QHKI01000026.1"/>
</dbReference>
<evidence type="ECO:0000256" key="1">
    <source>
        <dbReference type="ARBA" id="ARBA00023125"/>
    </source>
</evidence>
<dbReference type="PANTHER" id="PTHR30055">
    <property type="entry name" value="HTH-TYPE TRANSCRIPTIONAL REGULATOR RUTR"/>
    <property type="match status" value="1"/>
</dbReference>
<sequence>MVDDLKGRILDAAVDCFLESHPGARIHAAIAERAKVSRPTVYKYVGDQDAIVMALIERDISRMHAAIEPIVTRPGTLRQRFVDTIVAVVEYARNHALLQKVLRENPISVLPWFTVHSEQVIQTGLALFTPHVKQAIADGEFPTVDPIVIVEWCCRLILSLITTPGTVRIDDSAALRRYLEDLLDVGLPR</sequence>
<dbReference type="PROSITE" id="PS50977">
    <property type="entry name" value="HTH_TETR_2"/>
    <property type="match status" value="1"/>
</dbReference>
<dbReference type="OrthoDB" id="6077212at2"/>
<dbReference type="EMBL" id="QHKI01000026">
    <property type="protein sequence ID" value="RSM81224.1"/>
    <property type="molecule type" value="Genomic_DNA"/>
</dbReference>
<dbReference type="PANTHER" id="PTHR30055:SF153">
    <property type="entry name" value="HTH-TYPE TRANSCRIPTIONAL REPRESSOR RV3405C"/>
    <property type="match status" value="1"/>
</dbReference>
<feature type="domain" description="HTH tetR-type" evidence="3">
    <location>
        <begin position="3"/>
        <end position="63"/>
    </location>
</feature>
<evidence type="ECO:0000259" key="3">
    <source>
        <dbReference type="PROSITE" id="PS50977"/>
    </source>
</evidence>
<dbReference type="GO" id="GO:0003700">
    <property type="term" value="F:DNA-binding transcription factor activity"/>
    <property type="evidence" value="ECO:0007669"/>
    <property type="project" value="TreeGrafter"/>
</dbReference>
<evidence type="ECO:0000313" key="4">
    <source>
        <dbReference type="EMBL" id="RSM81224.1"/>
    </source>
</evidence>
<evidence type="ECO:0000313" key="5">
    <source>
        <dbReference type="Proteomes" id="UP000287547"/>
    </source>
</evidence>
<keyword evidence="1 2" id="KW-0238">DNA-binding</keyword>
<dbReference type="Gene3D" id="1.10.357.10">
    <property type="entry name" value="Tetracycline Repressor, domain 2"/>
    <property type="match status" value="1"/>
</dbReference>
<name>A0A428Z475_KIBAR</name>